<protein>
    <submittedName>
        <fullName evidence="1">Uncharacterized protein</fullName>
    </submittedName>
</protein>
<evidence type="ECO:0000313" key="1">
    <source>
        <dbReference type="EMBL" id="AWN03580.1"/>
    </source>
</evidence>
<sequence length="54" mass="5903">MMAALIVRGVRDLVRAVERLADEQHTANLIAWSTANGTEPTPALTTEITARLEQ</sequence>
<dbReference type="GeneID" id="54992123"/>
<keyword evidence="2" id="KW-1185">Reference proteome</keyword>
<evidence type="ECO:0000313" key="2">
    <source>
        <dbReference type="Proteomes" id="UP000246630"/>
    </source>
</evidence>
<dbReference type="RefSeq" id="YP_009801607.1">
    <property type="nucleotide sequence ID" value="NC_047973.1"/>
</dbReference>
<dbReference type="EMBL" id="MH153803">
    <property type="protein sequence ID" value="AWN03580.1"/>
    <property type="molecule type" value="Genomic_DNA"/>
</dbReference>
<dbReference type="KEGG" id="vg:54992123"/>
<proteinExistence type="predicted"/>
<reference evidence="1 2" key="1">
    <citation type="submission" date="2018-03" db="EMBL/GenBank/DDBJ databases">
        <authorList>
            <person name="Stanton A.-C.J."/>
            <person name="Garlena R.A."/>
            <person name="Russell D.A."/>
            <person name="Pope W.H."/>
            <person name="Jacobs-Sera D."/>
            <person name="Hatfull G.F."/>
        </authorList>
    </citation>
    <scope>NUCLEOTIDE SEQUENCE [LARGE SCALE GENOMIC DNA]</scope>
</reference>
<accession>A0A2U8UIY7</accession>
<dbReference type="Proteomes" id="UP000246630">
    <property type="component" value="Segment"/>
</dbReference>
<gene>
    <name evidence="1" type="primary">65</name>
    <name evidence="1" type="ORF">PBI_HYPERION_65</name>
</gene>
<name>A0A2U8UIY7_9CAUD</name>
<organism evidence="1 2">
    <name type="scientific">Microbacterium phage Hyperion</name>
    <dbReference type="NCBI Taxonomy" id="2182354"/>
    <lineage>
        <taxon>Viruses</taxon>
        <taxon>Duplodnaviria</taxon>
        <taxon>Heunggongvirae</taxon>
        <taxon>Uroviricota</taxon>
        <taxon>Caudoviricetes</taxon>
        <taxon>Squashvirus</taxon>
        <taxon>Squashvirus hyperion</taxon>
    </lineage>
</organism>